<keyword evidence="2" id="KW-0812">Transmembrane</keyword>
<evidence type="ECO:0000256" key="1">
    <source>
        <dbReference type="SAM" id="MobiDB-lite"/>
    </source>
</evidence>
<dbReference type="PANTHER" id="PTHR40040:SF1">
    <property type="entry name" value="MEMBRANE PROTEIN"/>
    <property type="match status" value="1"/>
</dbReference>
<dbReference type="Proteomes" id="UP001141950">
    <property type="component" value="Unassembled WGS sequence"/>
</dbReference>
<evidence type="ECO:0000313" key="3">
    <source>
        <dbReference type="EMBL" id="MCR2803160.1"/>
    </source>
</evidence>
<evidence type="ECO:0008006" key="5">
    <source>
        <dbReference type="Google" id="ProtNLM"/>
    </source>
</evidence>
<name>A0A9X2MMN8_9BACL</name>
<feature type="region of interest" description="Disordered" evidence="1">
    <location>
        <begin position="1"/>
        <end position="35"/>
    </location>
</feature>
<accession>A0A9X2MMN8</accession>
<keyword evidence="4" id="KW-1185">Reference proteome</keyword>
<gene>
    <name evidence="3" type="ORF">NQZ67_04615</name>
</gene>
<organism evidence="3 4">
    <name type="scientific">Paenibacillus soyae</name>
    <dbReference type="NCBI Taxonomy" id="2969249"/>
    <lineage>
        <taxon>Bacteria</taxon>
        <taxon>Bacillati</taxon>
        <taxon>Bacillota</taxon>
        <taxon>Bacilli</taxon>
        <taxon>Bacillales</taxon>
        <taxon>Paenibacillaceae</taxon>
        <taxon>Paenibacillus</taxon>
    </lineage>
</organism>
<protein>
    <recommendedName>
        <fullName evidence="5">DUF4190 domain-containing protein</fullName>
    </recommendedName>
</protein>
<proteinExistence type="predicted"/>
<dbReference type="InterPro" id="IPR055338">
    <property type="entry name" value="YqfX-like"/>
</dbReference>
<evidence type="ECO:0000256" key="2">
    <source>
        <dbReference type="SAM" id="Phobius"/>
    </source>
</evidence>
<feature type="transmembrane region" description="Helical" evidence="2">
    <location>
        <begin position="118"/>
        <end position="141"/>
    </location>
</feature>
<feature type="transmembrane region" description="Helical" evidence="2">
    <location>
        <begin position="82"/>
        <end position="111"/>
    </location>
</feature>
<evidence type="ECO:0000313" key="4">
    <source>
        <dbReference type="Proteomes" id="UP001141950"/>
    </source>
</evidence>
<reference evidence="3" key="1">
    <citation type="submission" date="2022-08" db="EMBL/GenBank/DDBJ databases">
        <title>The genomic sequence of strain Paenibacillus sp. SCIV0701.</title>
        <authorList>
            <person name="Zhao H."/>
        </authorList>
    </citation>
    <scope>NUCLEOTIDE SEQUENCE</scope>
    <source>
        <strain evidence="3">SCIV0701</strain>
    </source>
</reference>
<keyword evidence="2" id="KW-0472">Membrane</keyword>
<keyword evidence="2" id="KW-1133">Transmembrane helix</keyword>
<comment type="caution">
    <text evidence="3">The sequence shown here is derived from an EMBL/GenBank/DDBJ whole genome shotgun (WGS) entry which is preliminary data.</text>
</comment>
<dbReference type="AlphaFoldDB" id="A0A9X2MMN8"/>
<sequence>MIENKDNEIEYKRSTEKETEPSYAPTNSGYPNHIPNVNEEMGADFAYGMPPAHIERTAERNEHRAYDDDREDTRSSGHALGWVSLIFAIASWFIWPVLLGASAAVMGYIAFRQGARGLGGWAMAIGLVAVALNLVIVPFYYALT</sequence>
<dbReference type="PANTHER" id="PTHR40040">
    <property type="entry name" value="SMALL HYDROPHOBIC PROTEIN-RELATED"/>
    <property type="match status" value="1"/>
</dbReference>
<dbReference type="EMBL" id="JANIPJ010000002">
    <property type="protein sequence ID" value="MCR2803160.1"/>
    <property type="molecule type" value="Genomic_DNA"/>
</dbReference>
<feature type="compositionally biased region" description="Basic and acidic residues" evidence="1">
    <location>
        <begin position="1"/>
        <end position="20"/>
    </location>
</feature>
<dbReference type="RefSeq" id="WP_257443167.1">
    <property type="nucleotide sequence ID" value="NZ_JANIPJ010000002.1"/>
</dbReference>